<sequence length="62" mass="7165">MTLECITGLTAEASLFFMDSLLASIGRMRGGTGWKHNWETVDAYFAHCHRTCNELFERYYPD</sequence>
<proteinExistence type="predicted"/>
<dbReference type="Proteomes" id="UP000306697">
    <property type="component" value="Unassembled WGS sequence"/>
</dbReference>
<evidence type="ECO:0000313" key="1">
    <source>
        <dbReference type="EMBL" id="THJ30527.1"/>
    </source>
</evidence>
<dbReference type="AlphaFoldDB" id="A0A4S5BE75"/>
<dbReference type="RefSeq" id="WP_136499991.1">
    <property type="nucleotide sequence ID" value="NZ_SSWL01000001.1"/>
</dbReference>
<evidence type="ECO:0000313" key="2">
    <source>
        <dbReference type="Proteomes" id="UP000306697"/>
    </source>
</evidence>
<dbReference type="EMBL" id="SSWL01000001">
    <property type="protein sequence ID" value="THJ30527.1"/>
    <property type="molecule type" value="Genomic_DNA"/>
</dbReference>
<gene>
    <name evidence="1" type="ORF">E6L38_00250</name>
</gene>
<protein>
    <submittedName>
        <fullName evidence="1">Uncharacterized protein</fullName>
    </submittedName>
</protein>
<reference evidence="1 2" key="1">
    <citation type="submission" date="2019-04" db="EMBL/GenBank/DDBJ databases">
        <title>Genome Announcement To Ensure Probiotic Safety of Bifidobacterium longum subsp infantis UBBI-01.</title>
        <authorList>
            <person name="Sulthana A."/>
            <person name="Lakshmi S.G."/>
            <person name="Madempudi R.S."/>
        </authorList>
    </citation>
    <scope>NUCLEOTIDE SEQUENCE [LARGE SCALE GENOMIC DNA]</scope>
    <source>
        <strain evidence="1 2">UBBI-01</strain>
    </source>
</reference>
<comment type="caution">
    <text evidence="1">The sequence shown here is derived from an EMBL/GenBank/DDBJ whole genome shotgun (WGS) entry which is preliminary data.</text>
</comment>
<organism evidence="1 2">
    <name type="scientific">Bifidobacterium longum subsp. infantis</name>
    <dbReference type="NCBI Taxonomy" id="1682"/>
    <lineage>
        <taxon>Bacteria</taxon>
        <taxon>Bacillati</taxon>
        <taxon>Actinomycetota</taxon>
        <taxon>Actinomycetes</taxon>
        <taxon>Bifidobacteriales</taxon>
        <taxon>Bifidobacteriaceae</taxon>
        <taxon>Bifidobacterium</taxon>
    </lineage>
</organism>
<accession>A0A4S5BE75</accession>
<name>A0A4S5BE75_BIFLI</name>